<comment type="subcellular location">
    <subcellularLocation>
        <location evidence="1">Cell membrane</location>
        <topology evidence="1">Multi-pass membrane protein</topology>
    </subcellularLocation>
</comment>
<dbReference type="Proteomes" id="UP001501468">
    <property type="component" value="Unassembled WGS sequence"/>
</dbReference>
<dbReference type="RefSeq" id="WP_344947264.1">
    <property type="nucleotide sequence ID" value="NZ_BAABDC010000004.1"/>
</dbReference>
<evidence type="ECO:0000256" key="2">
    <source>
        <dbReference type="ARBA" id="ARBA00022475"/>
    </source>
</evidence>
<dbReference type="EMBL" id="BAABDC010000004">
    <property type="protein sequence ID" value="GAA3708635.1"/>
    <property type="molecule type" value="Genomic_DNA"/>
</dbReference>
<evidence type="ECO:0000256" key="5">
    <source>
        <dbReference type="ARBA" id="ARBA00023136"/>
    </source>
</evidence>
<keyword evidence="8" id="KW-1185">Reference proteome</keyword>
<feature type="transmembrane region" description="Helical" evidence="6">
    <location>
        <begin position="175"/>
        <end position="197"/>
    </location>
</feature>
<feature type="transmembrane region" description="Helical" evidence="6">
    <location>
        <begin position="12"/>
        <end position="32"/>
    </location>
</feature>
<evidence type="ECO:0000313" key="8">
    <source>
        <dbReference type="Proteomes" id="UP001501468"/>
    </source>
</evidence>
<feature type="transmembrane region" description="Helical" evidence="6">
    <location>
        <begin position="331"/>
        <end position="352"/>
    </location>
</feature>
<keyword evidence="5 6" id="KW-0472">Membrane</keyword>
<sequence>MTDRSRRRETLRGGLAIAAATGLMNAATYGFTLIGARRLGPTGYGVFAAMLGIVIVVNVVSLGLQATGARRVAAAPGDRGVIEARVMAVSVRCGMVLAVFCLAAAPLVSSALALDSWPTAALLAVPAFCFSVMGGQAGILQGEGRWFALATVFVSLGVARIGIGSVALSVSATPFSATLGGIAVASVVPLAVGAMALRRTAVATTISPPATGRTHSRVLREVVLSSHALFAFFALSTADVVVARIVLDEHEAGLYAAGLILAKAVLFLPQFVIVVAFPAMARHGADHRLHLWGLGVVLTVGGAVALVAAVLPGLTLVFVGGHAYAEASGTLWAFAVVGTLLAAVQLLVYSALARRHQRSVALLWLALAAIVVGAMSVHTGAALLTLVCGVDAALLAALVVITRRDDVTQRDRFDGLDTRAGEPVVRV</sequence>
<evidence type="ECO:0008006" key="9">
    <source>
        <dbReference type="Google" id="ProtNLM"/>
    </source>
</evidence>
<keyword evidence="4 6" id="KW-1133">Transmembrane helix</keyword>
<feature type="transmembrane region" description="Helical" evidence="6">
    <location>
        <begin position="95"/>
        <end position="114"/>
    </location>
</feature>
<feature type="transmembrane region" description="Helical" evidence="6">
    <location>
        <begin position="289"/>
        <end position="311"/>
    </location>
</feature>
<evidence type="ECO:0000256" key="6">
    <source>
        <dbReference type="SAM" id="Phobius"/>
    </source>
</evidence>
<feature type="transmembrane region" description="Helical" evidence="6">
    <location>
        <begin position="120"/>
        <end position="139"/>
    </location>
</feature>
<feature type="transmembrane region" description="Helical" evidence="6">
    <location>
        <begin position="146"/>
        <end position="169"/>
    </location>
</feature>
<comment type="caution">
    <text evidence="7">The sequence shown here is derived from an EMBL/GenBank/DDBJ whole genome shotgun (WGS) entry which is preliminary data.</text>
</comment>
<evidence type="ECO:0000256" key="3">
    <source>
        <dbReference type="ARBA" id="ARBA00022692"/>
    </source>
</evidence>
<protein>
    <recommendedName>
        <fullName evidence="9">O-antigen/teichoic acid export membrane protein</fullName>
    </recommendedName>
</protein>
<dbReference type="PANTHER" id="PTHR30250:SF11">
    <property type="entry name" value="O-ANTIGEN TRANSPORTER-RELATED"/>
    <property type="match status" value="1"/>
</dbReference>
<dbReference type="InterPro" id="IPR050833">
    <property type="entry name" value="Poly_Biosynth_Transport"/>
</dbReference>
<keyword evidence="2" id="KW-1003">Cell membrane</keyword>
<keyword evidence="3 6" id="KW-0812">Transmembrane</keyword>
<organism evidence="7 8">
    <name type="scientific">Terrabacter ginsenosidimutans</name>
    <dbReference type="NCBI Taxonomy" id="490575"/>
    <lineage>
        <taxon>Bacteria</taxon>
        <taxon>Bacillati</taxon>
        <taxon>Actinomycetota</taxon>
        <taxon>Actinomycetes</taxon>
        <taxon>Micrococcales</taxon>
        <taxon>Intrasporangiaceae</taxon>
        <taxon>Terrabacter</taxon>
    </lineage>
</organism>
<evidence type="ECO:0000256" key="1">
    <source>
        <dbReference type="ARBA" id="ARBA00004651"/>
    </source>
</evidence>
<dbReference type="PANTHER" id="PTHR30250">
    <property type="entry name" value="PST FAMILY PREDICTED COLANIC ACID TRANSPORTER"/>
    <property type="match status" value="1"/>
</dbReference>
<gene>
    <name evidence="7" type="ORF">GCM10022399_26770</name>
</gene>
<accession>A0ABP7DVK1</accession>
<evidence type="ECO:0000256" key="4">
    <source>
        <dbReference type="ARBA" id="ARBA00022989"/>
    </source>
</evidence>
<feature type="transmembrane region" description="Helical" evidence="6">
    <location>
        <begin position="44"/>
        <end position="64"/>
    </location>
</feature>
<feature type="transmembrane region" description="Helical" evidence="6">
    <location>
        <begin position="383"/>
        <end position="402"/>
    </location>
</feature>
<proteinExistence type="predicted"/>
<reference evidence="8" key="1">
    <citation type="journal article" date="2019" name="Int. J. Syst. Evol. Microbiol.">
        <title>The Global Catalogue of Microorganisms (GCM) 10K type strain sequencing project: providing services to taxonomists for standard genome sequencing and annotation.</title>
        <authorList>
            <consortium name="The Broad Institute Genomics Platform"/>
            <consortium name="The Broad Institute Genome Sequencing Center for Infectious Disease"/>
            <person name="Wu L."/>
            <person name="Ma J."/>
        </authorList>
    </citation>
    <scope>NUCLEOTIDE SEQUENCE [LARGE SCALE GENOMIC DNA]</scope>
    <source>
        <strain evidence="8">JCM 17125</strain>
    </source>
</reference>
<feature type="transmembrane region" description="Helical" evidence="6">
    <location>
        <begin position="359"/>
        <end position="377"/>
    </location>
</feature>
<feature type="transmembrane region" description="Helical" evidence="6">
    <location>
        <begin position="253"/>
        <end position="277"/>
    </location>
</feature>
<evidence type="ECO:0000313" key="7">
    <source>
        <dbReference type="EMBL" id="GAA3708635.1"/>
    </source>
</evidence>
<name>A0ABP7DVK1_9MICO</name>
<feature type="transmembrane region" description="Helical" evidence="6">
    <location>
        <begin position="218"/>
        <end position="247"/>
    </location>
</feature>